<dbReference type="GO" id="GO:0003677">
    <property type="term" value="F:DNA binding"/>
    <property type="evidence" value="ECO:0007669"/>
    <property type="project" value="UniProtKB-KW"/>
</dbReference>
<evidence type="ECO:0000259" key="3">
    <source>
        <dbReference type="Pfam" id="PF18291"/>
    </source>
</evidence>
<gene>
    <name evidence="4" type="ORF">HMPREF1535_01049</name>
</gene>
<dbReference type="AlphaFoldDB" id="A0A0F5JKC0"/>
<evidence type="ECO:0000256" key="2">
    <source>
        <dbReference type="SAM" id="MobiDB-lite"/>
    </source>
</evidence>
<dbReference type="GeneID" id="69982272"/>
<evidence type="ECO:0000256" key="1">
    <source>
        <dbReference type="ARBA" id="ARBA00023125"/>
    </source>
</evidence>
<evidence type="ECO:0000313" key="4">
    <source>
        <dbReference type="EMBL" id="KKB58228.1"/>
    </source>
</evidence>
<reference evidence="4 5" key="1">
    <citation type="submission" date="2013-04" db="EMBL/GenBank/DDBJ databases">
        <title>The Genome Sequence of Parabacteroides goldsteinii DSM 19448.</title>
        <authorList>
            <consortium name="The Broad Institute Genomics Platform"/>
            <person name="Earl A."/>
            <person name="Ward D."/>
            <person name="Feldgarden M."/>
            <person name="Gevers D."/>
            <person name="Martens E."/>
            <person name="Sakamoto M."/>
            <person name="Benno Y."/>
            <person name="Song Y."/>
            <person name="Liu C."/>
            <person name="Lee J."/>
            <person name="Bolanos M."/>
            <person name="Vaisanen M.L."/>
            <person name="Finegold S.M."/>
            <person name="Walker B."/>
            <person name="Young S."/>
            <person name="Zeng Q."/>
            <person name="Gargeya S."/>
            <person name="Fitzgerald M."/>
            <person name="Haas B."/>
            <person name="Abouelleil A."/>
            <person name="Allen A.W."/>
            <person name="Alvarado L."/>
            <person name="Arachchi H.M."/>
            <person name="Berlin A.M."/>
            <person name="Chapman S.B."/>
            <person name="Gainer-Dewar J."/>
            <person name="Goldberg J."/>
            <person name="Griggs A."/>
            <person name="Gujja S."/>
            <person name="Hansen M."/>
            <person name="Howarth C."/>
            <person name="Imamovic A."/>
            <person name="Ireland A."/>
            <person name="Larimer J."/>
            <person name="McCowan C."/>
            <person name="Murphy C."/>
            <person name="Pearson M."/>
            <person name="Poon T.W."/>
            <person name="Priest M."/>
            <person name="Roberts A."/>
            <person name="Saif S."/>
            <person name="Shea T."/>
            <person name="Sisk P."/>
            <person name="Sykes S."/>
            <person name="Wortman J."/>
            <person name="Nusbaum C."/>
            <person name="Birren B."/>
        </authorList>
    </citation>
    <scope>NUCLEOTIDE SEQUENCE [LARGE SCALE GENOMIC DNA]</scope>
    <source>
        <strain evidence="4 5">DSM 19448</strain>
    </source>
</reference>
<feature type="region of interest" description="Disordered" evidence="2">
    <location>
        <begin position="128"/>
        <end position="150"/>
    </location>
</feature>
<dbReference type="RefSeq" id="WP_010801737.1">
    <property type="nucleotide sequence ID" value="NZ_KQ033912.1"/>
</dbReference>
<evidence type="ECO:0000313" key="5">
    <source>
        <dbReference type="Proteomes" id="UP000033047"/>
    </source>
</evidence>
<accession>A0A0F5JKC0</accession>
<dbReference type="Pfam" id="PF18291">
    <property type="entry name" value="HU-HIG"/>
    <property type="match status" value="1"/>
</dbReference>
<dbReference type="SUPFAM" id="SSF47729">
    <property type="entry name" value="IHF-like DNA-binding proteins"/>
    <property type="match status" value="1"/>
</dbReference>
<dbReference type="InterPro" id="IPR041607">
    <property type="entry name" value="HU-HIG"/>
</dbReference>
<sequence length="150" mass="16393">MALKYVVKKTVFGFDKTKAVKYVARPLLAGTVDYSALCDQVTKVGMAPRGVVKMVTDGLIDAIMWNLENHLSVKLGDFGTFRPAFGSKSQDTEEAVNAEVLRHRKIIFTPGAYFKGMLNEVSIQKFEIPKTDETGSGSSEGGGSDRPEIE</sequence>
<name>A0A0F5JKC0_9BACT</name>
<dbReference type="PATRIC" id="fig|927665.4.peg.1073"/>
<dbReference type="InterPro" id="IPR010992">
    <property type="entry name" value="IHF-like_DNA-bd_dom_sf"/>
</dbReference>
<comment type="caution">
    <text evidence="4">The sequence shown here is derived from an EMBL/GenBank/DDBJ whole genome shotgun (WGS) entry which is preliminary data.</text>
</comment>
<dbReference type="EMBL" id="AQHV01000006">
    <property type="protein sequence ID" value="KKB58228.1"/>
    <property type="molecule type" value="Genomic_DNA"/>
</dbReference>
<dbReference type="STRING" id="927665.HMPREF1535_01049"/>
<proteinExistence type="predicted"/>
<keyword evidence="1" id="KW-0238">DNA-binding</keyword>
<dbReference type="Proteomes" id="UP000033047">
    <property type="component" value="Unassembled WGS sequence"/>
</dbReference>
<organism evidence="4 5">
    <name type="scientific">Parabacteroides goldsteinii DSM 19448 = WAL 12034</name>
    <dbReference type="NCBI Taxonomy" id="927665"/>
    <lineage>
        <taxon>Bacteria</taxon>
        <taxon>Pseudomonadati</taxon>
        <taxon>Bacteroidota</taxon>
        <taxon>Bacteroidia</taxon>
        <taxon>Bacteroidales</taxon>
        <taxon>Tannerellaceae</taxon>
        <taxon>Parabacteroides</taxon>
    </lineage>
</organism>
<dbReference type="HOGENOM" id="CLU_112331_4_2_10"/>
<feature type="domain" description="HU" evidence="3">
    <location>
        <begin position="1"/>
        <end position="125"/>
    </location>
</feature>
<protein>
    <recommendedName>
        <fullName evidence="3">HU domain-containing protein</fullName>
    </recommendedName>
</protein>